<dbReference type="STRING" id="1177179.A11A3_04795"/>
<protein>
    <recommendedName>
        <fullName evidence="4">DUF1499 domain-containing protein</fullName>
    </recommendedName>
</protein>
<evidence type="ECO:0000256" key="1">
    <source>
        <dbReference type="SAM" id="MobiDB-lite"/>
    </source>
</evidence>
<evidence type="ECO:0000313" key="2">
    <source>
        <dbReference type="EMBL" id="EKF75269.1"/>
    </source>
</evidence>
<name>L0WEX0_9GAMM</name>
<dbReference type="EMBL" id="AMRJ01000004">
    <property type="protein sequence ID" value="EKF75269.1"/>
    <property type="molecule type" value="Genomic_DNA"/>
</dbReference>
<feature type="region of interest" description="Disordered" evidence="1">
    <location>
        <begin position="115"/>
        <end position="142"/>
    </location>
</feature>
<evidence type="ECO:0000313" key="3">
    <source>
        <dbReference type="Proteomes" id="UP000010164"/>
    </source>
</evidence>
<comment type="caution">
    <text evidence="2">The sequence shown here is derived from an EMBL/GenBank/DDBJ whole genome shotgun (WGS) entry which is preliminary data.</text>
</comment>
<evidence type="ECO:0008006" key="4">
    <source>
        <dbReference type="Google" id="ProtNLM"/>
    </source>
</evidence>
<sequence length="142" mass="16034">MSDTNLLAPCPDAPHCVSSLATDEKHHVDPLAVSDNRADSMARIQAVLDTLPRVEYEVVGQSRIQARFKSLIFRFVDDVTFYVREDGTAEVRSASRIGYYDFGVNRRRVESLREQLAEPTSNDRTSQRDPQQNYTGQSHSMG</sequence>
<reference evidence="2 3" key="1">
    <citation type="journal article" date="2012" name="J. Bacteriol.">
        <title>Genome Sequence of the Alkane-Degrading Bacterium Alcanivorax hongdengensis Type Strain A-11-3.</title>
        <authorList>
            <person name="Lai Q."/>
            <person name="Shao Z."/>
        </authorList>
    </citation>
    <scope>NUCLEOTIDE SEQUENCE [LARGE SCALE GENOMIC DNA]</scope>
    <source>
        <strain evidence="2 3">A-11-3</strain>
    </source>
</reference>
<organism evidence="2 3">
    <name type="scientific">Alcanivorax hongdengensis A-11-3</name>
    <dbReference type="NCBI Taxonomy" id="1177179"/>
    <lineage>
        <taxon>Bacteria</taxon>
        <taxon>Pseudomonadati</taxon>
        <taxon>Pseudomonadota</taxon>
        <taxon>Gammaproteobacteria</taxon>
        <taxon>Oceanospirillales</taxon>
        <taxon>Alcanivoracaceae</taxon>
        <taxon>Alcanivorax</taxon>
    </lineage>
</organism>
<dbReference type="Proteomes" id="UP000010164">
    <property type="component" value="Unassembled WGS sequence"/>
</dbReference>
<dbReference type="eggNOG" id="COG4446">
    <property type="taxonomic scope" value="Bacteria"/>
</dbReference>
<dbReference type="PANTHER" id="PTHR34801">
    <property type="entry name" value="EXPRESSED PROTEIN"/>
    <property type="match status" value="1"/>
</dbReference>
<accession>L0WEX0</accession>
<dbReference type="AlphaFoldDB" id="L0WEX0"/>
<dbReference type="PIRSF" id="PIRSF026426">
    <property type="entry name" value="DUF1499"/>
    <property type="match status" value="1"/>
</dbReference>
<dbReference type="Pfam" id="PF07386">
    <property type="entry name" value="DUF1499"/>
    <property type="match status" value="1"/>
</dbReference>
<gene>
    <name evidence="2" type="ORF">A11A3_04795</name>
</gene>
<feature type="compositionally biased region" description="Polar residues" evidence="1">
    <location>
        <begin position="118"/>
        <end position="142"/>
    </location>
</feature>
<dbReference type="PATRIC" id="fig|1177179.3.peg.960"/>
<dbReference type="InterPro" id="IPR010865">
    <property type="entry name" value="DUF1499"/>
</dbReference>
<proteinExistence type="predicted"/>
<dbReference type="PANTHER" id="PTHR34801:SF6">
    <property type="entry name" value="SLL1620 PROTEIN"/>
    <property type="match status" value="1"/>
</dbReference>
<dbReference type="RefSeq" id="WP_008928144.1">
    <property type="nucleotide sequence ID" value="NZ_AMRJ01000004.1"/>
</dbReference>
<keyword evidence="3" id="KW-1185">Reference proteome</keyword>
<dbReference type="OrthoDB" id="9793534at2"/>